<feature type="domain" description="CCHC-type" evidence="2">
    <location>
        <begin position="95"/>
        <end position="112"/>
    </location>
</feature>
<dbReference type="Proteomes" id="UP000031668">
    <property type="component" value="Unassembled WGS sequence"/>
</dbReference>
<name>A0A0C2N3A0_THEKT</name>
<accession>A0A0C2N3A0</accession>
<evidence type="ECO:0000256" key="1">
    <source>
        <dbReference type="SAM" id="MobiDB-lite"/>
    </source>
</evidence>
<sequence>MALKTLDSHCELGGNNDERIRDQCIIGILNGEFQQELVKLCERKKTQLRDVVKLASFLESTTSTPENPKVFKTFMSKQRVQNRGDVERTLCRETDCMNCGHPKHRNKGDCPAKNVECFYCKKTGHFASVCLKRPNVHITSSSKRQQQVSLETFTDDNPEKQETPNNNYLHVIGTSDH</sequence>
<dbReference type="OMA" id="RIRDQCI"/>
<evidence type="ECO:0000313" key="3">
    <source>
        <dbReference type="EMBL" id="KII74116.1"/>
    </source>
</evidence>
<dbReference type="InterPro" id="IPR001878">
    <property type="entry name" value="Znf_CCHC"/>
</dbReference>
<dbReference type="InterPro" id="IPR036875">
    <property type="entry name" value="Znf_CCHC_sf"/>
</dbReference>
<feature type="domain" description="CCHC-type" evidence="2">
    <location>
        <begin position="116"/>
        <end position="132"/>
    </location>
</feature>
<feature type="region of interest" description="Disordered" evidence="1">
    <location>
        <begin position="141"/>
        <end position="167"/>
    </location>
</feature>
<dbReference type="AlphaFoldDB" id="A0A0C2N3A0"/>
<keyword evidence="4" id="KW-1185">Reference proteome</keyword>
<dbReference type="Gene3D" id="4.10.60.10">
    <property type="entry name" value="Zinc finger, CCHC-type"/>
    <property type="match status" value="1"/>
</dbReference>
<feature type="compositionally biased region" description="Polar residues" evidence="1">
    <location>
        <begin position="141"/>
        <end position="152"/>
    </location>
</feature>
<evidence type="ECO:0000313" key="4">
    <source>
        <dbReference type="Proteomes" id="UP000031668"/>
    </source>
</evidence>
<dbReference type="SMART" id="SM00343">
    <property type="entry name" value="ZnF_C2HC"/>
    <property type="match status" value="2"/>
</dbReference>
<proteinExistence type="predicted"/>
<comment type="caution">
    <text evidence="3">The sequence shown here is derived from an EMBL/GenBank/DDBJ whole genome shotgun (WGS) entry which is preliminary data.</text>
</comment>
<dbReference type="SUPFAM" id="SSF57756">
    <property type="entry name" value="Retrovirus zinc finger-like domains"/>
    <property type="match status" value="1"/>
</dbReference>
<reference evidence="3 4" key="1">
    <citation type="journal article" date="2014" name="Genome Biol. Evol.">
        <title>The genome of the myxosporean Thelohanellus kitauei shows adaptations to nutrient acquisition within its fish host.</title>
        <authorList>
            <person name="Yang Y."/>
            <person name="Xiong J."/>
            <person name="Zhou Z."/>
            <person name="Huo F."/>
            <person name="Miao W."/>
            <person name="Ran C."/>
            <person name="Liu Y."/>
            <person name="Zhang J."/>
            <person name="Feng J."/>
            <person name="Wang M."/>
            <person name="Wang M."/>
            <person name="Wang L."/>
            <person name="Yao B."/>
        </authorList>
    </citation>
    <scope>NUCLEOTIDE SEQUENCE [LARGE SCALE GENOMIC DNA]</scope>
    <source>
        <strain evidence="3">Wuqing</strain>
    </source>
</reference>
<dbReference type="OrthoDB" id="19224at2759"/>
<protein>
    <recommendedName>
        <fullName evidence="2">CCHC-type domain-containing protein</fullName>
    </recommendedName>
</protein>
<evidence type="ECO:0000259" key="2">
    <source>
        <dbReference type="SMART" id="SM00343"/>
    </source>
</evidence>
<dbReference type="GO" id="GO:0003676">
    <property type="term" value="F:nucleic acid binding"/>
    <property type="evidence" value="ECO:0007669"/>
    <property type="project" value="InterPro"/>
</dbReference>
<dbReference type="GO" id="GO:0008270">
    <property type="term" value="F:zinc ion binding"/>
    <property type="evidence" value="ECO:0007669"/>
    <property type="project" value="InterPro"/>
</dbReference>
<dbReference type="EMBL" id="JWZT01000540">
    <property type="protein sequence ID" value="KII74116.1"/>
    <property type="molecule type" value="Genomic_DNA"/>
</dbReference>
<gene>
    <name evidence="3" type="ORF">RF11_10909</name>
</gene>
<organism evidence="3 4">
    <name type="scientific">Thelohanellus kitauei</name>
    <name type="common">Myxosporean</name>
    <dbReference type="NCBI Taxonomy" id="669202"/>
    <lineage>
        <taxon>Eukaryota</taxon>
        <taxon>Metazoa</taxon>
        <taxon>Cnidaria</taxon>
        <taxon>Myxozoa</taxon>
        <taxon>Myxosporea</taxon>
        <taxon>Bivalvulida</taxon>
        <taxon>Platysporina</taxon>
        <taxon>Myxobolidae</taxon>
        <taxon>Thelohanellus</taxon>
    </lineage>
</organism>